<proteinExistence type="predicted"/>
<sequence>MYRILLALSLLLIVACSTPRASGGQTSIASPTPTAPAAPAPSYAGEWEVTVKDTPGGTVTGTLMLTETADGLTGAFVAGEQETELRTVTAADGVLRLSFYSAEYQTDVDMRLNGAADATTLEGSTMGQFATTATRK</sequence>
<dbReference type="Proteomes" id="UP000837803">
    <property type="component" value="Unassembled WGS sequence"/>
</dbReference>
<accession>A0ABN8F7F0</accession>
<keyword evidence="1" id="KW-0732">Signal</keyword>
<reference evidence="2" key="1">
    <citation type="submission" date="2021-12" db="EMBL/GenBank/DDBJ databases">
        <authorList>
            <person name="Rodrigo-Torres L."/>
            <person name="Arahal R. D."/>
            <person name="Lucena T."/>
        </authorList>
    </citation>
    <scope>NUCLEOTIDE SEQUENCE</scope>
    <source>
        <strain evidence="2">CECT 8419</strain>
    </source>
</reference>
<evidence type="ECO:0008006" key="4">
    <source>
        <dbReference type="Google" id="ProtNLM"/>
    </source>
</evidence>
<comment type="caution">
    <text evidence="2">The sequence shown here is derived from an EMBL/GenBank/DDBJ whole genome shotgun (WGS) entry which is preliminary data.</text>
</comment>
<protein>
    <recommendedName>
        <fullName evidence="4">Lipocalin-like domain-containing protein</fullName>
    </recommendedName>
</protein>
<organism evidence="2 3">
    <name type="scientific">Neolewinella maritima</name>
    <dbReference type="NCBI Taxonomy" id="1383882"/>
    <lineage>
        <taxon>Bacteria</taxon>
        <taxon>Pseudomonadati</taxon>
        <taxon>Bacteroidota</taxon>
        <taxon>Saprospiria</taxon>
        <taxon>Saprospirales</taxon>
        <taxon>Lewinellaceae</taxon>
        <taxon>Neolewinella</taxon>
    </lineage>
</organism>
<dbReference type="RefSeq" id="WP_238751785.1">
    <property type="nucleotide sequence ID" value="NZ_CAKLPZ010000003.1"/>
</dbReference>
<keyword evidence="3" id="KW-1185">Reference proteome</keyword>
<evidence type="ECO:0000313" key="2">
    <source>
        <dbReference type="EMBL" id="CAH1001927.1"/>
    </source>
</evidence>
<dbReference type="EMBL" id="CAKLPZ010000003">
    <property type="protein sequence ID" value="CAH1001927.1"/>
    <property type="molecule type" value="Genomic_DNA"/>
</dbReference>
<dbReference type="PROSITE" id="PS51257">
    <property type="entry name" value="PROKAR_LIPOPROTEIN"/>
    <property type="match status" value="1"/>
</dbReference>
<feature type="signal peptide" evidence="1">
    <location>
        <begin position="1"/>
        <end position="21"/>
    </location>
</feature>
<evidence type="ECO:0000313" key="3">
    <source>
        <dbReference type="Proteomes" id="UP000837803"/>
    </source>
</evidence>
<feature type="chain" id="PRO_5046851158" description="Lipocalin-like domain-containing protein" evidence="1">
    <location>
        <begin position="22"/>
        <end position="136"/>
    </location>
</feature>
<evidence type="ECO:0000256" key="1">
    <source>
        <dbReference type="SAM" id="SignalP"/>
    </source>
</evidence>
<gene>
    <name evidence="2" type="ORF">LEM8419_02841</name>
</gene>
<name>A0ABN8F7F0_9BACT</name>